<reference evidence="1 2" key="1">
    <citation type="submission" date="2023-03" db="EMBL/GenBank/DDBJ databases">
        <title>Muricauda XX sp. nov. and Muricauda XXX sp. nov., two novel species isolated from Okinawa Trough.</title>
        <authorList>
            <person name="Cao W."/>
            <person name="Deng X."/>
        </authorList>
    </citation>
    <scope>NUCLEOTIDE SEQUENCE [LARGE SCALE GENOMIC DNA]</scope>
    <source>
        <strain evidence="1 2">334s03</strain>
    </source>
</reference>
<dbReference type="Proteomes" id="UP001221366">
    <property type="component" value="Unassembled WGS sequence"/>
</dbReference>
<sequence>MKTHVMKQMISLCMVFCSLGCSQNDKSSKNVTLLDFTLSEQDKKEIMALAENIPLILSEEGYGAYEQHFHADYTNWYMTNDKVSDRADFLARVKQWHDAGNRATKSTIVPIAFIPVDASTVLFLNAQQEVFHNETSQDEANLRDMRFISIYKKVEGQWQLFHTGFIDNPYNN</sequence>
<protein>
    <recommendedName>
        <fullName evidence="3">SnoaL-like domain-containing protein</fullName>
    </recommendedName>
</protein>
<organism evidence="1 2">
    <name type="scientific">Flagellimonas yonaguniensis</name>
    <dbReference type="NCBI Taxonomy" id="3031325"/>
    <lineage>
        <taxon>Bacteria</taxon>
        <taxon>Pseudomonadati</taxon>
        <taxon>Bacteroidota</taxon>
        <taxon>Flavobacteriia</taxon>
        <taxon>Flavobacteriales</taxon>
        <taxon>Flavobacteriaceae</taxon>
        <taxon>Flagellimonas</taxon>
    </lineage>
</organism>
<dbReference type="SUPFAM" id="SSF54427">
    <property type="entry name" value="NTF2-like"/>
    <property type="match status" value="1"/>
</dbReference>
<evidence type="ECO:0000313" key="2">
    <source>
        <dbReference type="Proteomes" id="UP001221366"/>
    </source>
</evidence>
<comment type="caution">
    <text evidence="1">The sequence shown here is derived from an EMBL/GenBank/DDBJ whole genome shotgun (WGS) entry which is preliminary data.</text>
</comment>
<dbReference type="Gene3D" id="3.10.450.50">
    <property type="match status" value="1"/>
</dbReference>
<dbReference type="InterPro" id="IPR032710">
    <property type="entry name" value="NTF2-like_dom_sf"/>
</dbReference>
<name>A0ABT5Y065_9FLAO</name>
<evidence type="ECO:0008006" key="3">
    <source>
        <dbReference type="Google" id="ProtNLM"/>
    </source>
</evidence>
<accession>A0ABT5Y065</accession>
<proteinExistence type="predicted"/>
<dbReference type="EMBL" id="JARFVB010000006">
    <property type="protein sequence ID" value="MDF0716836.1"/>
    <property type="molecule type" value="Genomic_DNA"/>
</dbReference>
<keyword evidence="2" id="KW-1185">Reference proteome</keyword>
<evidence type="ECO:0000313" key="1">
    <source>
        <dbReference type="EMBL" id="MDF0716836.1"/>
    </source>
</evidence>
<dbReference type="RefSeq" id="WP_275616011.1">
    <property type="nucleotide sequence ID" value="NZ_JARFVB010000006.1"/>
</dbReference>
<gene>
    <name evidence="1" type="ORF">PY092_11800</name>
</gene>